<accession>A0A0A3AQZ4</accession>
<feature type="transmembrane region" description="Helical" evidence="6">
    <location>
        <begin position="419"/>
        <end position="439"/>
    </location>
</feature>
<evidence type="ECO:0000256" key="5">
    <source>
        <dbReference type="ARBA" id="ARBA00023136"/>
    </source>
</evidence>
<feature type="transmembrane region" description="Helical" evidence="6">
    <location>
        <begin position="38"/>
        <end position="60"/>
    </location>
</feature>
<evidence type="ECO:0000256" key="3">
    <source>
        <dbReference type="ARBA" id="ARBA00022692"/>
    </source>
</evidence>
<dbReference type="STRING" id="505317.OA57_11170"/>
<evidence type="ECO:0000256" key="4">
    <source>
        <dbReference type="ARBA" id="ARBA00022989"/>
    </source>
</evidence>
<keyword evidence="3 6" id="KW-0812">Transmembrane</keyword>
<keyword evidence="1" id="KW-1003">Cell membrane</keyword>
<feature type="transmembrane region" description="Helical" evidence="6">
    <location>
        <begin position="66"/>
        <end position="88"/>
    </location>
</feature>
<comment type="caution">
    <text evidence="7">The sequence shown here is derived from an EMBL/GenBank/DDBJ whole genome shotgun (WGS) entry which is preliminary data.</text>
</comment>
<gene>
    <name evidence="7" type="ORF">OA57_11170</name>
</gene>
<dbReference type="Pfam" id="PF06899">
    <property type="entry name" value="WzyE"/>
    <property type="match status" value="1"/>
</dbReference>
<dbReference type="NCBIfam" id="NF002820">
    <property type="entry name" value="PRK02975.1"/>
    <property type="match status" value="1"/>
</dbReference>
<keyword evidence="2" id="KW-0997">Cell inner membrane</keyword>
<name>A0A0A3AQZ4_9PAST</name>
<evidence type="ECO:0000313" key="7">
    <source>
        <dbReference type="EMBL" id="KGQ69520.1"/>
    </source>
</evidence>
<feature type="transmembrane region" description="Helical" evidence="6">
    <location>
        <begin position="240"/>
        <end position="259"/>
    </location>
</feature>
<evidence type="ECO:0000313" key="8">
    <source>
        <dbReference type="Proteomes" id="UP000030380"/>
    </source>
</evidence>
<feature type="transmembrane region" description="Helical" evidence="6">
    <location>
        <begin position="390"/>
        <end position="407"/>
    </location>
</feature>
<evidence type="ECO:0000256" key="6">
    <source>
        <dbReference type="SAM" id="Phobius"/>
    </source>
</evidence>
<evidence type="ECO:0000256" key="1">
    <source>
        <dbReference type="ARBA" id="ARBA00022475"/>
    </source>
</evidence>
<dbReference type="GO" id="GO:0009246">
    <property type="term" value="P:enterobacterial common antigen biosynthetic process"/>
    <property type="evidence" value="ECO:0007669"/>
    <property type="project" value="InterPro"/>
</dbReference>
<feature type="transmembrane region" description="Helical" evidence="6">
    <location>
        <begin position="166"/>
        <end position="184"/>
    </location>
</feature>
<dbReference type="Proteomes" id="UP000030380">
    <property type="component" value="Unassembled WGS sequence"/>
</dbReference>
<proteinExistence type="predicted"/>
<dbReference type="EMBL" id="JSUM01000019">
    <property type="protein sequence ID" value="KGQ69520.1"/>
    <property type="molecule type" value="Genomic_DNA"/>
</dbReference>
<reference evidence="7 8" key="1">
    <citation type="submission" date="2014-11" db="EMBL/GenBank/DDBJ databases">
        <title>Draft genome sequence of Chelonobacter oris 1662T, associated with respiratory disease in Hermann's Tortoises.</title>
        <authorList>
            <person name="Kudirkiene E."/>
            <person name="Hansen M.J."/>
            <person name="Bojesen A.M."/>
        </authorList>
    </citation>
    <scope>NUCLEOTIDE SEQUENCE [LARGE SCALE GENOMIC DNA]</scope>
    <source>
        <strain evidence="7 8">1662</strain>
    </source>
</reference>
<keyword evidence="8" id="KW-1185">Reference proteome</keyword>
<organism evidence="7 8">
    <name type="scientific">Chelonobacter oris</name>
    <dbReference type="NCBI Taxonomy" id="505317"/>
    <lineage>
        <taxon>Bacteria</taxon>
        <taxon>Pseudomonadati</taxon>
        <taxon>Pseudomonadota</taxon>
        <taxon>Gammaproteobacteria</taxon>
        <taxon>Pasteurellales</taxon>
        <taxon>Pasteurellaceae</taxon>
        <taxon>Chelonobacter</taxon>
    </lineage>
</organism>
<feature type="transmembrane region" description="Helical" evidence="6">
    <location>
        <begin position="123"/>
        <end position="146"/>
    </location>
</feature>
<evidence type="ECO:0000256" key="2">
    <source>
        <dbReference type="ARBA" id="ARBA00022519"/>
    </source>
</evidence>
<feature type="transmembrane region" description="Helical" evidence="6">
    <location>
        <begin position="191"/>
        <end position="209"/>
    </location>
</feature>
<sequence>MLGLTQLSALVLLYTFSVVLIGYLAYQSFKKVRFSFHLLFTLVYLLTFYLGFPFSMILAFGFNVQALPFEILFITLFSALAFYVLYYVSYQVRLLPKRSNYRETFKPLSSWQTARLKSASEGVISALILLLVALTTIALFFSLNGFLLFKLDSYSQIFSQSVSGTALKRFFYFFLPGLLILYFLKPSKLNWWLFLLFGVGFGVLTYLLVGGTRANIALAVAIFFFIGISKQYISIVTLGIAGAAAIVAMFGLALARYGLDVSGSEAFYTFLYLTRDTFSPWENLALLFSHYDQIEFQGLAPIIRDFYVFIPKALWEARPDLVVNAANYFTWEVLNYYAGLAISPTLLGSFLIMGGIPLMILGALACGWLIKGMDFLYQYGRNTLNRSRGAIIQAYCFANLFNIIVLVREGMDAFVSRFVFFSLIFIMAIVITKLIVAVMRQTGSVRYKHITATTEGLKI</sequence>
<protein>
    <submittedName>
        <fullName evidence="7">Common antigen polymerase</fullName>
    </submittedName>
</protein>
<feature type="transmembrane region" description="Helical" evidence="6">
    <location>
        <begin position="6"/>
        <end position="26"/>
    </location>
</feature>
<dbReference type="GO" id="GO:0016020">
    <property type="term" value="C:membrane"/>
    <property type="evidence" value="ECO:0007669"/>
    <property type="project" value="InterPro"/>
</dbReference>
<feature type="transmembrane region" description="Helical" evidence="6">
    <location>
        <begin position="346"/>
        <end position="370"/>
    </location>
</feature>
<keyword evidence="4 6" id="KW-1133">Transmembrane helix</keyword>
<dbReference type="AlphaFoldDB" id="A0A0A3AQZ4"/>
<dbReference type="InterPro" id="IPR010691">
    <property type="entry name" value="WzyE"/>
</dbReference>
<dbReference type="OrthoDB" id="6415259at2"/>
<keyword evidence="5 6" id="KW-0472">Membrane</keyword>